<dbReference type="GO" id="GO:0016020">
    <property type="term" value="C:membrane"/>
    <property type="evidence" value="ECO:0007669"/>
    <property type="project" value="UniProtKB-SubCell"/>
</dbReference>
<dbReference type="InterPro" id="IPR050524">
    <property type="entry name" value="APC_YAT"/>
</dbReference>
<keyword evidence="3 7" id="KW-0812">Transmembrane</keyword>
<evidence type="ECO:0000256" key="6">
    <source>
        <dbReference type="ARBA" id="ARBA00023136"/>
    </source>
</evidence>
<dbReference type="Gene3D" id="1.20.1740.10">
    <property type="entry name" value="Amino acid/polyamine transporter I"/>
    <property type="match status" value="1"/>
</dbReference>
<dbReference type="AlphaFoldDB" id="A0A756I9S4"/>
<feature type="transmembrane region" description="Helical" evidence="7">
    <location>
        <begin position="113"/>
        <end position="133"/>
    </location>
</feature>
<keyword evidence="2" id="KW-0813">Transport</keyword>
<evidence type="ECO:0000256" key="2">
    <source>
        <dbReference type="ARBA" id="ARBA00022448"/>
    </source>
</evidence>
<dbReference type="Pfam" id="PF00324">
    <property type="entry name" value="AA_permease"/>
    <property type="match status" value="1"/>
</dbReference>
<keyword evidence="5 7" id="KW-1133">Transmembrane helix</keyword>
<feature type="domain" description="Amino acid permease/ SLC12A" evidence="8">
    <location>
        <begin position="2"/>
        <end position="138"/>
    </location>
</feature>
<proteinExistence type="predicted"/>
<dbReference type="EMBL" id="DAAWYJ010000044">
    <property type="protein sequence ID" value="HAG0017860.1"/>
    <property type="molecule type" value="Genomic_DNA"/>
</dbReference>
<evidence type="ECO:0000259" key="8">
    <source>
        <dbReference type="Pfam" id="PF00324"/>
    </source>
</evidence>
<organism evidence="9">
    <name type="scientific">Salmonella enterica</name>
    <name type="common">Salmonella choleraesuis</name>
    <dbReference type="NCBI Taxonomy" id="28901"/>
    <lineage>
        <taxon>Bacteria</taxon>
        <taxon>Pseudomonadati</taxon>
        <taxon>Pseudomonadota</taxon>
        <taxon>Gammaproteobacteria</taxon>
        <taxon>Enterobacterales</taxon>
        <taxon>Enterobacteriaceae</taxon>
        <taxon>Salmonella</taxon>
    </lineage>
</organism>
<comment type="caution">
    <text evidence="9">The sequence shown here is derived from an EMBL/GenBank/DDBJ whole genome shotgun (WGS) entry which is preliminary data.</text>
</comment>
<evidence type="ECO:0000256" key="5">
    <source>
        <dbReference type="ARBA" id="ARBA00022989"/>
    </source>
</evidence>
<accession>A0A756I9S4</accession>
<protein>
    <submittedName>
        <fullName evidence="9">S-methylmethionine permease</fullName>
    </submittedName>
</protein>
<feature type="transmembrane region" description="Helical" evidence="7">
    <location>
        <begin position="86"/>
        <end position="107"/>
    </location>
</feature>
<dbReference type="PANTHER" id="PTHR43341">
    <property type="entry name" value="AMINO ACID PERMEASE"/>
    <property type="match status" value="1"/>
</dbReference>
<name>A0A756I9S4_SALER</name>
<dbReference type="InterPro" id="IPR004841">
    <property type="entry name" value="AA-permease/SLC12A_dom"/>
</dbReference>
<gene>
    <name evidence="9" type="ORF">G8O67_005265</name>
</gene>
<keyword evidence="4" id="KW-0029">Amino-acid transport</keyword>
<reference evidence="9" key="1">
    <citation type="journal article" date="2018" name="Genome Biol.">
        <title>SKESA: strategic k-mer extension for scrupulous assemblies.</title>
        <authorList>
            <person name="Souvorov A."/>
            <person name="Agarwala R."/>
            <person name="Lipman D.J."/>
        </authorList>
    </citation>
    <scope>NUCLEOTIDE SEQUENCE</scope>
    <source>
        <strain evidence="9">MA.CK_00/00002125</strain>
    </source>
</reference>
<dbReference type="PANTHER" id="PTHR43341:SF1">
    <property type="entry name" value="GENERAL AMINO-ACID PERMEASE GAP1"/>
    <property type="match status" value="1"/>
</dbReference>
<comment type="subcellular location">
    <subcellularLocation>
        <location evidence="1">Membrane</location>
        <topology evidence="1">Multi-pass membrane protein</topology>
    </subcellularLocation>
</comment>
<evidence type="ECO:0000256" key="7">
    <source>
        <dbReference type="SAM" id="Phobius"/>
    </source>
</evidence>
<evidence type="ECO:0000313" key="9">
    <source>
        <dbReference type="EMBL" id="HAG0017860.1"/>
    </source>
</evidence>
<keyword evidence="6 7" id="KW-0472">Membrane</keyword>
<evidence type="ECO:0000256" key="4">
    <source>
        <dbReference type="ARBA" id="ARBA00022970"/>
    </source>
</evidence>
<evidence type="ECO:0000256" key="1">
    <source>
        <dbReference type="ARBA" id="ARBA00004141"/>
    </source>
</evidence>
<dbReference type="GO" id="GO:0015171">
    <property type="term" value="F:amino acid transmembrane transporter activity"/>
    <property type="evidence" value="ECO:0007669"/>
    <property type="project" value="TreeGrafter"/>
</dbReference>
<feature type="non-terminal residue" evidence="9">
    <location>
        <position position="1"/>
    </location>
</feature>
<reference evidence="9" key="2">
    <citation type="submission" date="2020-02" db="EMBL/GenBank/DDBJ databases">
        <authorList>
            <consortium name="NCBI Pathogen Detection Project"/>
        </authorList>
    </citation>
    <scope>NUCLEOTIDE SEQUENCE</scope>
    <source>
        <strain evidence="9">MA.CK_00/00002125</strain>
    </source>
</reference>
<sequence>QAPAWLGKVSKSGVPFRGLVLSLLFTAISLLTSFYAADTVYLWLVSSVGMTGCIAWIVISWCQINFREKYVNAGGDLKKLIFRTPLYPFIPWFSIILNILIIVSLAFMSEQRIVLYTGIPGILIIYGIYWVFFRKNTPARKFKNLSQ</sequence>
<feature type="transmembrane region" description="Helical" evidence="7">
    <location>
        <begin position="43"/>
        <end position="66"/>
    </location>
</feature>
<evidence type="ECO:0000256" key="3">
    <source>
        <dbReference type="ARBA" id="ARBA00022692"/>
    </source>
</evidence>
<feature type="transmembrane region" description="Helical" evidence="7">
    <location>
        <begin position="18"/>
        <end position="37"/>
    </location>
</feature>